<keyword evidence="6 13" id="KW-1133">Transmembrane helix</keyword>
<dbReference type="STRING" id="504798.SAMN05421871_108262"/>
<evidence type="ECO:0000256" key="7">
    <source>
        <dbReference type="ARBA" id="ARBA00023136"/>
    </source>
</evidence>
<dbReference type="SUPFAM" id="SSF53056">
    <property type="entry name" value="beta-carbonic anhydrase, cab"/>
    <property type="match status" value="1"/>
</dbReference>
<dbReference type="GO" id="GO:0015976">
    <property type="term" value="P:carbon utilization"/>
    <property type="evidence" value="ECO:0007669"/>
    <property type="project" value="InterPro"/>
</dbReference>
<evidence type="ECO:0000256" key="5">
    <source>
        <dbReference type="ARBA" id="ARBA00022833"/>
    </source>
</evidence>
<comment type="function">
    <text evidence="9">Catalyzes the reversible hydration of carbon dioxide to form bicarbonate.</text>
</comment>
<feature type="transmembrane region" description="Helical" evidence="13">
    <location>
        <begin position="87"/>
        <end position="113"/>
    </location>
</feature>
<dbReference type="EMBL" id="FNJB01000002">
    <property type="protein sequence ID" value="SDO30909.1"/>
    <property type="molecule type" value="Genomic_DNA"/>
</dbReference>
<dbReference type="InterPro" id="IPR036874">
    <property type="entry name" value="Carbonic_anhydrase_sf"/>
</dbReference>
<evidence type="ECO:0000256" key="13">
    <source>
        <dbReference type="SAM" id="Phobius"/>
    </source>
</evidence>
<evidence type="ECO:0000256" key="10">
    <source>
        <dbReference type="ARBA" id="ARBA00048348"/>
    </source>
</evidence>
<dbReference type="PANTHER" id="PTHR11814">
    <property type="entry name" value="SULFATE TRANSPORTER"/>
    <property type="match status" value="1"/>
</dbReference>
<dbReference type="EC" id="4.2.1.1" evidence="3"/>
<dbReference type="GO" id="GO:0008270">
    <property type="term" value="F:zinc ion binding"/>
    <property type="evidence" value="ECO:0007669"/>
    <property type="project" value="InterPro"/>
</dbReference>
<comment type="cofactor">
    <cofactor evidence="11">
        <name>Zn(2+)</name>
        <dbReference type="ChEBI" id="CHEBI:29105"/>
    </cofactor>
    <text evidence="11">Binds 1 zinc ion per subunit.</text>
</comment>
<dbReference type="GO" id="GO:0016020">
    <property type="term" value="C:membrane"/>
    <property type="evidence" value="ECO:0007669"/>
    <property type="project" value="UniProtKB-SubCell"/>
</dbReference>
<feature type="transmembrane region" description="Helical" evidence="13">
    <location>
        <begin position="239"/>
        <end position="264"/>
    </location>
</feature>
<feature type="binding site" evidence="11">
    <location>
        <position position="577"/>
    </location>
    <ligand>
        <name>Zn(2+)</name>
        <dbReference type="ChEBI" id="CHEBI:29105"/>
    </ligand>
</feature>
<feature type="transmembrane region" description="Helical" evidence="13">
    <location>
        <begin position="49"/>
        <end position="67"/>
    </location>
</feature>
<feature type="transmembrane region" description="Helical" evidence="13">
    <location>
        <begin position="318"/>
        <end position="336"/>
    </location>
</feature>
<name>A0A1H0IHG6_9PSEU</name>
<evidence type="ECO:0000256" key="4">
    <source>
        <dbReference type="ARBA" id="ARBA00022692"/>
    </source>
</evidence>
<comment type="subcellular location">
    <subcellularLocation>
        <location evidence="1">Membrane</location>
        <topology evidence="1">Multi-pass membrane protein</topology>
    </subcellularLocation>
</comment>
<protein>
    <recommendedName>
        <fullName evidence="3">carbonic anhydrase</fullName>
        <ecNumber evidence="3">4.2.1.1</ecNumber>
    </recommendedName>
</protein>
<dbReference type="Pfam" id="PF00484">
    <property type="entry name" value="Pro_CA"/>
    <property type="match status" value="1"/>
</dbReference>
<accession>A0A1H0IHG6</accession>
<organism evidence="15 16">
    <name type="scientific">Actinokineospora alba</name>
    <dbReference type="NCBI Taxonomy" id="504798"/>
    <lineage>
        <taxon>Bacteria</taxon>
        <taxon>Bacillati</taxon>
        <taxon>Actinomycetota</taxon>
        <taxon>Actinomycetes</taxon>
        <taxon>Pseudonocardiales</taxon>
        <taxon>Pseudonocardiaceae</taxon>
        <taxon>Actinokineospora</taxon>
    </lineage>
</organism>
<keyword evidence="5 11" id="KW-0862">Zinc</keyword>
<dbReference type="RefSeq" id="WP_091371130.1">
    <property type="nucleotide sequence ID" value="NZ_FNDV01000008.1"/>
</dbReference>
<keyword evidence="7 13" id="KW-0472">Membrane</keyword>
<keyword evidence="16" id="KW-1185">Reference proteome</keyword>
<dbReference type="AlphaFoldDB" id="A0A1H0IHG6"/>
<dbReference type="PROSITE" id="PS00704">
    <property type="entry name" value="PROK_CO2_ANHYDRASE_1"/>
    <property type="match status" value="1"/>
</dbReference>
<dbReference type="InterPro" id="IPR011547">
    <property type="entry name" value="SLC26A/SulP_dom"/>
</dbReference>
<feature type="transmembrane region" description="Helical" evidence="13">
    <location>
        <begin position="169"/>
        <end position="187"/>
    </location>
</feature>
<dbReference type="InterPro" id="IPR001765">
    <property type="entry name" value="Carbonic_anhydrase"/>
</dbReference>
<evidence type="ECO:0000256" key="6">
    <source>
        <dbReference type="ARBA" id="ARBA00022989"/>
    </source>
</evidence>
<feature type="transmembrane region" description="Helical" evidence="13">
    <location>
        <begin position="371"/>
        <end position="399"/>
    </location>
</feature>
<dbReference type="OrthoDB" id="9771198at2"/>
<gene>
    <name evidence="15" type="ORF">SAMN05192558_102563</name>
</gene>
<dbReference type="Pfam" id="PF00916">
    <property type="entry name" value="Sulfate_transp"/>
    <property type="match status" value="1"/>
</dbReference>
<dbReference type="Gene3D" id="3.40.1050.10">
    <property type="entry name" value="Carbonic anhydrase"/>
    <property type="match status" value="1"/>
</dbReference>
<comment type="similarity">
    <text evidence="2">Belongs to the beta-class carbonic anhydrase family.</text>
</comment>
<dbReference type="InterPro" id="IPR015892">
    <property type="entry name" value="Carbonic_anhydrase_CS"/>
</dbReference>
<feature type="binding site" evidence="11">
    <location>
        <position position="575"/>
    </location>
    <ligand>
        <name>Zn(2+)</name>
        <dbReference type="ChEBI" id="CHEBI:29105"/>
    </ligand>
</feature>
<keyword evidence="11" id="KW-0479">Metal-binding</keyword>
<comment type="catalytic activity">
    <reaction evidence="10">
        <text>hydrogencarbonate + H(+) = CO2 + H2O</text>
        <dbReference type="Rhea" id="RHEA:10748"/>
        <dbReference type="ChEBI" id="CHEBI:15377"/>
        <dbReference type="ChEBI" id="CHEBI:15378"/>
        <dbReference type="ChEBI" id="CHEBI:16526"/>
        <dbReference type="ChEBI" id="CHEBI:17544"/>
        <dbReference type="EC" id="4.2.1.1"/>
    </reaction>
</comment>
<keyword evidence="4 13" id="KW-0812">Transmembrane</keyword>
<dbReference type="InterPro" id="IPR001902">
    <property type="entry name" value="SLC26A/SulP_fam"/>
</dbReference>
<dbReference type="Proteomes" id="UP000199651">
    <property type="component" value="Unassembled WGS sequence"/>
</dbReference>
<proteinExistence type="inferred from homology"/>
<evidence type="ECO:0000256" key="3">
    <source>
        <dbReference type="ARBA" id="ARBA00012925"/>
    </source>
</evidence>
<evidence type="ECO:0000256" key="12">
    <source>
        <dbReference type="SAM" id="MobiDB-lite"/>
    </source>
</evidence>
<dbReference type="GO" id="GO:0004089">
    <property type="term" value="F:carbonate dehydratase activity"/>
    <property type="evidence" value="ECO:0007669"/>
    <property type="project" value="UniProtKB-EC"/>
</dbReference>
<evidence type="ECO:0000256" key="2">
    <source>
        <dbReference type="ARBA" id="ARBA00006217"/>
    </source>
</evidence>
<feature type="transmembrane region" description="Helical" evidence="13">
    <location>
        <begin position="125"/>
        <end position="149"/>
    </location>
</feature>
<sequence length="763" mass="80887">MGAPRSSGPAHAPPHRLLDARHDVQASLVVFLIAVPLSLGIAAASGAPVIAGLIAAVVGGLVAGPLGGSRLQVSGPAAGLTVVVAELIGQFGWAVTCAITVCAGVLQLILGACKIGRAALAISPTVVHAMLAGIGVVIVISQVHVLLGGSASANTWHNLRDLPAQVTDLHQPATFIGLAVVALLLVWPKLPERIRAVPGPLVAIVLATVVTLGIDVQRVSLPDSPLSAIALPALPDGHWAAFALGVFTMTIIASVESLLSAVAVDKLREGHRTDLNRELVGQGSANIVSGLLGGLPITGVIVRSATNVRAGARTRASATLHGVWVLLFTVLLVNLVEQIPMAALAGLLVVVGMNLVKLADMRTARRHGELMVYLVTIAGVVMLNLLEGVLLGFAVALLATLRRIVWARVRVEQGADDVYAVVVEGTLSFLSVPRLSRVLTQVPDGSSVHLELVVDYLDHAAYEHLSAWRRQHEATGGTIVIDEIGGPGPNTRRKRTGPGPRWFLPWSHWQDSESLNSHKKHDHTHVPIPHQSRDHVLRPLLTGAREYHRRTAPIMRPHLRRLAANQHPHALFLTCADSRIVPNVITTSGPGDLFTLRNVGNLVPGDLSMRAGVLYALDHLKVPTMIVCGHSRCGAMTALMSGPENDPIGRWLRWAAPSLQAWKDGHPLGKRAAESGWSEIDQLAMVNVAVQLESLGKMPDVAAAVTAGRVRLIGLFFDIPSGTLLMLDDAGERFEPLREPAEAVTPPADGATPYETRAETELR</sequence>
<keyword evidence="8" id="KW-0456">Lyase</keyword>
<evidence type="ECO:0000256" key="11">
    <source>
        <dbReference type="PIRSR" id="PIRSR601765-1"/>
    </source>
</evidence>
<feature type="transmembrane region" description="Helical" evidence="13">
    <location>
        <begin position="24"/>
        <end position="42"/>
    </location>
</feature>
<reference evidence="16" key="1">
    <citation type="submission" date="2016-10" db="EMBL/GenBank/DDBJ databases">
        <authorList>
            <person name="Varghese N."/>
            <person name="Submissions S."/>
        </authorList>
    </citation>
    <scope>NUCLEOTIDE SEQUENCE [LARGE SCALE GENOMIC DNA]</scope>
    <source>
        <strain evidence="16">IBRC-M 10655</strain>
    </source>
</reference>
<dbReference type="SMART" id="SM00947">
    <property type="entry name" value="Pro_CA"/>
    <property type="match status" value="1"/>
</dbReference>
<feature type="binding site" evidence="11">
    <location>
        <position position="633"/>
    </location>
    <ligand>
        <name>Zn(2+)</name>
        <dbReference type="ChEBI" id="CHEBI:29105"/>
    </ligand>
</feature>
<evidence type="ECO:0000256" key="1">
    <source>
        <dbReference type="ARBA" id="ARBA00004141"/>
    </source>
</evidence>
<evidence type="ECO:0000256" key="8">
    <source>
        <dbReference type="ARBA" id="ARBA00023239"/>
    </source>
</evidence>
<evidence type="ECO:0000256" key="9">
    <source>
        <dbReference type="ARBA" id="ARBA00024993"/>
    </source>
</evidence>
<feature type="binding site" evidence="11">
    <location>
        <position position="630"/>
    </location>
    <ligand>
        <name>Zn(2+)</name>
        <dbReference type="ChEBI" id="CHEBI:29105"/>
    </ligand>
</feature>
<feature type="region of interest" description="Disordered" evidence="12">
    <location>
        <begin position="737"/>
        <end position="763"/>
    </location>
</feature>
<dbReference type="GO" id="GO:0055085">
    <property type="term" value="P:transmembrane transport"/>
    <property type="evidence" value="ECO:0007669"/>
    <property type="project" value="InterPro"/>
</dbReference>
<evidence type="ECO:0000259" key="14">
    <source>
        <dbReference type="Pfam" id="PF00916"/>
    </source>
</evidence>
<evidence type="ECO:0000313" key="16">
    <source>
        <dbReference type="Proteomes" id="UP000199651"/>
    </source>
</evidence>
<feature type="domain" description="SLC26A/SulP transporter" evidence="14">
    <location>
        <begin position="21"/>
        <end position="375"/>
    </location>
</feature>
<evidence type="ECO:0000313" key="15">
    <source>
        <dbReference type="EMBL" id="SDO30909.1"/>
    </source>
</evidence>
<feature type="transmembrane region" description="Helical" evidence="13">
    <location>
        <begin position="199"/>
        <end position="219"/>
    </location>
</feature>